<protein>
    <submittedName>
        <fullName evidence="3">Tyrosine-type recombinase/integrase</fullName>
    </submittedName>
</protein>
<keyword evidence="1" id="KW-0233">DNA recombination</keyword>
<comment type="caution">
    <text evidence="3">The sequence shown here is derived from an EMBL/GenBank/DDBJ whole genome shotgun (WGS) entry which is preliminary data.</text>
</comment>
<dbReference type="SUPFAM" id="SSF56349">
    <property type="entry name" value="DNA breaking-rejoining enzymes"/>
    <property type="match status" value="1"/>
</dbReference>
<dbReference type="PROSITE" id="PS51898">
    <property type="entry name" value="TYR_RECOMBINASE"/>
    <property type="match status" value="1"/>
</dbReference>
<dbReference type="Proteomes" id="UP001524318">
    <property type="component" value="Unassembled WGS sequence"/>
</dbReference>
<dbReference type="EMBL" id="JANCLV010000022">
    <property type="protein sequence ID" value="MCP9001942.1"/>
    <property type="molecule type" value="Genomic_DNA"/>
</dbReference>
<evidence type="ECO:0000256" key="1">
    <source>
        <dbReference type="ARBA" id="ARBA00023172"/>
    </source>
</evidence>
<dbReference type="InterPro" id="IPR011010">
    <property type="entry name" value="DNA_brk_join_enz"/>
</dbReference>
<dbReference type="RefSeq" id="WP_237429439.1">
    <property type="nucleotide sequence ID" value="NZ_JANCLV010000022.1"/>
</dbReference>
<accession>A0ABT1LU29</accession>
<gene>
    <name evidence="3" type="ORF">NFC73_19750</name>
</gene>
<organism evidence="3 4">
    <name type="scientific">Pseudarthrobacter humi</name>
    <dbReference type="NCBI Taxonomy" id="2952523"/>
    <lineage>
        <taxon>Bacteria</taxon>
        <taxon>Bacillati</taxon>
        <taxon>Actinomycetota</taxon>
        <taxon>Actinomycetes</taxon>
        <taxon>Micrococcales</taxon>
        <taxon>Micrococcaceae</taxon>
        <taxon>Pseudarthrobacter</taxon>
    </lineage>
</organism>
<evidence type="ECO:0000259" key="2">
    <source>
        <dbReference type="PROSITE" id="PS51898"/>
    </source>
</evidence>
<reference evidence="3 4" key="1">
    <citation type="submission" date="2022-06" db="EMBL/GenBank/DDBJ databases">
        <title>Pseudarthrobacter sp. strain RMG13 Genome sequencing and assembly.</title>
        <authorList>
            <person name="Kim I."/>
        </authorList>
    </citation>
    <scope>NUCLEOTIDE SEQUENCE [LARGE SCALE GENOMIC DNA]</scope>
    <source>
        <strain evidence="3 4">RMG13</strain>
    </source>
</reference>
<dbReference type="InterPro" id="IPR013762">
    <property type="entry name" value="Integrase-like_cat_sf"/>
</dbReference>
<evidence type="ECO:0000313" key="3">
    <source>
        <dbReference type="EMBL" id="MCP9001942.1"/>
    </source>
</evidence>
<keyword evidence="4" id="KW-1185">Reference proteome</keyword>
<proteinExistence type="predicted"/>
<dbReference type="Gene3D" id="1.10.443.10">
    <property type="entry name" value="Intergrase catalytic core"/>
    <property type="match status" value="1"/>
</dbReference>
<evidence type="ECO:0000313" key="4">
    <source>
        <dbReference type="Proteomes" id="UP001524318"/>
    </source>
</evidence>
<dbReference type="Pfam" id="PF00589">
    <property type="entry name" value="Phage_integrase"/>
    <property type="match status" value="1"/>
</dbReference>
<dbReference type="InterPro" id="IPR002104">
    <property type="entry name" value="Integrase_catalytic"/>
</dbReference>
<sequence>MSGGQSVIFDVSPVLPRPEPVDPAADLAGFQHMLAQEIRDDWRPEEWDSEAWVFTGVPGHLGTLVNQCRFPGCHGPSFTRRSGLCNVCTGRYLRHTRRLGAMTAEAWVERAVQLQDTNWASRVVPILCSVTNCTNRSKGLGVPLMTPTEGNPKRWHQQKDRLPPLCLGHQPRHTVEDIKEWIASQAANPVAAPEYCAVPWCGYKRHHANQTGICRMHAKLIHDPSELALHLEREAVVSLEPDGYREIHAPPARTDGYELNLAPLRRRHPGLATELLWSLQHQDRIGFPINITTTKALIKSALEFPQATKSFLNADTHALAEGNMLCSVNAWSMFRVVRARLLERYVPWSTDGDLLQSDLIPFGLLMTSSNRSGSARSMAALDFRPIPLDWARHMTKLWILERSTTETSSTTLITHVARLCTDFIVQCSARRLPAPTNASGLTREHGKVLAHALAGLTRLDGKPLTNAYKRFLGSTVAGMIDYTRKNSDLFEHTTLSFSLDYDLQIPLEDAPGTDADDETGRAIPEPVIEYLFKQLPTARVASPTSAAVPNDVYKAAFTCYMTLLRDAGRRPNETASLRRECLSYDRTGQATLLWHNDKGRRRGRRLPIWAETAHALESWFIIRDRHIEAMPAGQQDWLFPTFRSRARDKHLKTAWFNRRLRDWIDNRLPDLPGPANGPGTGTPFGKTSVFAYAFRHSYCQRLADAGVAQETLRRLMDHRSADTTARYYTVTNARKRKAIESVKRLSFDTHGTHAPVAEELYSMAAVAVPFGNCTEPTNIKAGGKACPARFQCGGCTFFRSDPSHLPDLKAHLERMKEDLAWQIAQNLRPSLITDTKNEIEAFTGLIQAQESRLADLPSIERESLAEASAVLRRVRASVPTAVEKPFIPVGSLRLRTDNGKEIE</sequence>
<feature type="domain" description="Tyr recombinase" evidence="2">
    <location>
        <begin position="530"/>
        <end position="740"/>
    </location>
</feature>
<name>A0ABT1LU29_9MICC</name>